<evidence type="ECO:0000313" key="2">
    <source>
        <dbReference type="Proteomes" id="UP000371041"/>
    </source>
</evidence>
<dbReference type="Pfam" id="PF00702">
    <property type="entry name" value="Hydrolase"/>
    <property type="match status" value="1"/>
</dbReference>
<gene>
    <name evidence="1" type="ORF">GIY23_18705</name>
</gene>
<keyword evidence="1" id="KW-0378">Hydrolase</keyword>
<dbReference type="AlphaFoldDB" id="A0A5Q3Q9B4"/>
<dbReference type="Gene3D" id="3.40.50.1000">
    <property type="entry name" value="HAD superfamily/HAD-like"/>
    <property type="match status" value="1"/>
</dbReference>
<dbReference type="InterPro" id="IPR036412">
    <property type="entry name" value="HAD-like_sf"/>
</dbReference>
<dbReference type="SUPFAM" id="SSF56784">
    <property type="entry name" value="HAD-like"/>
    <property type="match status" value="1"/>
</dbReference>
<dbReference type="InterPro" id="IPR052898">
    <property type="entry name" value="ACAD10-like"/>
</dbReference>
<dbReference type="PANTHER" id="PTHR47829:SF1">
    <property type="entry name" value="HAD FAMILY PHOSPHATASE"/>
    <property type="match status" value="1"/>
</dbReference>
<dbReference type="Proteomes" id="UP000371041">
    <property type="component" value="Chromosome"/>
</dbReference>
<protein>
    <submittedName>
        <fullName evidence="1">HAD-IA family hydrolase</fullName>
    </submittedName>
</protein>
<dbReference type="PANTHER" id="PTHR47829">
    <property type="entry name" value="HYDROLASE, PUTATIVE (AFU_ORTHOLOGUE AFUA_1G12880)-RELATED"/>
    <property type="match status" value="1"/>
</dbReference>
<proteinExistence type="predicted"/>
<organism evidence="1 2">
    <name type="scientific">Allosaccharopolyspora coralli</name>
    <dbReference type="NCBI Taxonomy" id="2665642"/>
    <lineage>
        <taxon>Bacteria</taxon>
        <taxon>Bacillati</taxon>
        <taxon>Actinomycetota</taxon>
        <taxon>Actinomycetes</taxon>
        <taxon>Pseudonocardiales</taxon>
        <taxon>Pseudonocardiaceae</taxon>
        <taxon>Allosaccharopolyspora</taxon>
    </lineage>
</organism>
<evidence type="ECO:0000313" key="1">
    <source>
        <dbReference type="EMBL" id="QGK71281.1"/>
    </source>
</evidence>
<accession>A0A5Q3Q9B4</accession>
<dbReference type="EMBL" id="CP045929">
    <property type="protein sequence ID" value="QGK71281.1"/>
    <property type="molecule type" value="Genomic_DNA"/>
</dbReference>
<dbReference type="NCBIfam" id="TIGR01509">
    <property type="entry name" value="HAD-SF-IA-v3"/>
    <property type="match status" value="1"/>
</dbReference>
<dbReference type="KEGG" id="sace:GIY23_18705"/>
<keyword evidence="2" id="KW-1185">Reference proteome</keyword>
<sequence length="140" mass="14642">MTMRALILDFGGVMTDLGGGSGADEPPMVTATRAVRAAGLRTALLSNADGGFDQPEWAELFDAVVVSGTVGVAKPDPEAYALTARRLEVPPEQCVFVDDLRRNVDGAVAVGMVGVHHHSARGTVDELEALFGLSLRGQPL</sequence>
<dbReference type="InterPro" id="IPR006439">
    <property type="entry name" value="HAD-SF_hydro_IA"/>
</dbReference>
<name>A0A5Q3Q9B4_9PSEU</name>
<dbReference type="InterPro" id="IPR023214">
    <property type="entry name" value="HAD_sf"/>
</dbReference>
<dbReference type="GO" id="GO:0016787">
    <property type="term" value="F:hydrolase activity"/>
    <property type="evidence" value="ECO:0007669"/>
    <property type="project" value="UniProtKB-KW"/>
</dbReference>
<reference evidence="2" key="1">
    <citation type="submission" date="2019-11" db="EMBL/GenBank/DDBJ databases">
        <title>The complete genome sequence of Saccharopolyspora sp. E2A.</title>
        <authorList>
            <person name="Zhang G."/>
        </authorList>
    </citation>
    <scope>NUCLEOTIDE SEQUENCE [LARGE SCALE GENOMIC DNA]</scope>
    <source>
        <strain evidence="2">E2A</strain>
    </source>
</reference>